<name>A0A916S4E9_9HYPH</name>
<evidence type="ECO:0000256" key="1">
    <source>
        <dbReference type="SAM" id="MobiDB-lite"/>
    </source>
</evidence>
<feature type="region of interest" description="Disordered" evidence="1">
    <location>
        <begin position="416"/>
        <end position="436"/>
    </location>
</feature>
<organism evidence="3 4">
    <name type="scientific">Brucella endophytica</name>
    <dbReference type="NCBI Taxonomy" id="1963359"/>
    <lineage>
        <taxon>Bacteria</taxon>
        <taxon>Pseudomonadati</taxon>
        <taxon>Pseudomonadota</taxon>
        <taxon>Alphaproteobacteria</taxon>
        <taxon>Hyphomicrobiales</taxon>
        <taxon>Brucellaceae</taxon>
        <taxon>Brucella/Ochrobactrum group</taxon>
        <taxon>Brucella</taxon>
    </lineage>
</organism>
<sequence>MDVMTRFFLLIAVASLTIASLAASVREGEAASAVCVKLQRQLAFLSSSRGRSSYVPDIRQLQDELKRARAWARYDGCVRGLFSQPNYSPECMGRNAEVSRLQAEIAQAKQAARYGTSSSGSPAERRRIMAALEAYDCTSSRRSQRTFTRTLNQRRQIQEETYFPDTAYAPTKRTRSKAALRLKKEREQERARERQQARVRESAGDREREREPVKPSMEKVAATNEGAEPLKAYNVKGGLRTLCVRTCDGYYFPISFSTNKKFFPRDESACSAMCPGTEVKLYYHNVKDADSEDMVSAENDTPYTDLPTAFNYRKLAATPSCSCQAATRQSQPVEGTQDLLSKSAPSEDSRKDDAAAAKMSPFIGIPRPRPDPAADPETVLNTEGGLNREDLIRLTEKDPGAISSASGARVRVVGPTFFPDQQEAKGLRAPGRSEAR</sequence>
<feature type="chain" id="PRO_5038124206" description="DUF2865 domain-containing protein" evidence="2">
    <location>
        <begin position="23"/>
        <end position="436"/>
    </location>
</feature>
<feature type="compositionally biased region" description="Basic and acidic residues" evidence="1">
    <location>
        <begin position="182"/>
        <end position="217"/>
    </location>
</feature>
<evidence type="ECO:0000313" key="3">
    <source>
        <dbReference type="EMBL" id="GGA84045.1"/>
    </source>
</evidence>
<dbReference type="AlphaFoldDB" id="A0A916S4E9"/>
<evidence type="ECO:0008006" key="5">
    <source>
        <dbReference type="Google" id="ProtNLM"/>
    </source>
</evidence>
<feature type="compositionally biased region" description="Basic and acidic residues" evidence="1">
    <location>
        <begin position="422"/>
        <end position="436"/>
    </location>
</feature>
<dbReference type="Proteomes" id="UP000646478">
    <property type="component" value="Unassembled WGS sequence"/>
</dbReference>
<feature type="signal peptide" evidence="2">
    <location>
        <begin position="1"/>
        <end position="22"/>
    </location>
</feature>
<gene>
    <name evidence="3" type="ORF">GCM10011491_09390</name>
</gene>
<dbReference type="EMBL" id="BMHH01000003">
    <property type="protein sequence ID" value="GGA84045.1"/>
    <property type="molecule type" value="Genomic_DNA"/>
</dbReference>
<evidence type="ECO:0000313" key="4">
    <source>
        <dbReference type="Proteomes" id="UP000646478"/>
    </source>
</evidence>
<reference evidence="3" key="1">
    <citation type="journal article" date="2014" name="Int. J. Syst. Evol. Microbiol.">
        <title>Complete genome sequence of Corynebacterium casei LMG S-19264T (=DSM 44701T), isolated from a smear-ripened cheese.</title>
        <authorList>
            <consortium name="US DOE Joint Genome Institute (JGI-PGF)"/>
            <person name="Walter F."/>
            <person name="Albersmeier A."/>
            <person name="Kalinowski J."/>
            <person name="Ruckert C."/>
        </authorList>
    </citation>
    <scope>NUCLEOTIDE SEQUENCE</scope>
    <source>
        <strain evidence="3">CGMCC 1.15082</strain>
    </source>
</reference>
<protein>
    <recommendedName>
        <fullName evidence="5">DUF2865 domain-containing protein</fullName>
    </recommendedName>
</protein>
<evidence type="ECO:0000256" key="2">
    <source>
        <dbReference type="SAM" id="SignalP"/>
    </source>
</evidence>
<comment type="caution">
    <text evidence="3">The sequence shown here is derived from an EMBL/GenBank/DDBJ whole genome shotgun (WGS) entry which is preliminary data.</text>
</comment>
<reference evidence="3" key="2">
    <citation type="submission" date="2020-09" db="EMBL/GenBank/DDBJ databases">
        <authorList>
            <person name="Sun Q."/>
            <person name="Zhou Y."/>
        </authorList>
    </citation>
    <scope>NUCLEOTIDE SEQUENCE</scope>
    <source>
        <strain evidence="3">CGMCC 1.15082</strain>
    </source>
</reference>
<keyword evidence="4" id="KW-1185">Reference proteome</keyword>
<proteinExistence type="predicted"/>
<dbReference type="InterPro" id="IPR021293">
    <property type="entry name" value="DUF2865"/>
</dbReference>
<accession>A0A916S4E9</accession>
<dbReference type="Pfam" id="PF11064">
    <property type="entry name" value="DUF2865"/>
    <property type="match status" value="1"/>
</dbReference>
<feature type="compositionally biased region" description="Basic and acidic residues" evidence="1">
    <location>
        <begin position="345"/>
        <end position="355"/>
    </location>
</feature>
<feature type="region of interest" description="Disordered" evidence="1">
    <location>
        <begin position="161"/>
        <end position="220"/>
    </location>
</feature>
<feature type="compositionally biased region" description="Polar residues" evidence="1">
    <location>
        <begin position="328"/>
        <end position="344"/>
    </location>
</feature>
<keyword evidence="2" id="KW-0732">Signal</keyword>
<feature type="region of interest" description="Disordered" evidence="1">
    <location>
        <begin position="328"/>
        <end position="390"/>
    </location>
</feature>
<feature type="compositionally biased region" description="Basic residues" evidence="1">
    <location>
        <begin position="172"/>
        <end position="181"/>
    </location>
</feature>